<feature type="transmembrane region" description="Helical" evidence="1">
    <location>
        <begin position="12"/>
        <end position="32"/>
    </location>
</feature>
<feature type="transmembrane region" description="Helical" evidence="1">
    <location>
        <begin position="71"/>
        <end position="91"/>
    </location>
</feature>
<dbReference type="Proteomes" id="UP000095280">
    <property type="component" value="Unplaced"/>
</dbReference>
<reference evidence="3" key="1">
    <citation type="submission" date="2016-11" db="UniProtKB">
        <authorList>
            <consortium name="WormBaseParasite"/>
        </authorList>
    </citation>
    <scope>IDENTIFICATION</scope>
</reference>
<keyword evidence="2" id="KW-1185">Reference proteome</keyword>
<dbReference type="WBParaSite" id="maker-uti_cns_0003371-snap-gene-0.11-mRNA-1">
    <property type="protein sequence ID" value="maker-uti_cns_0003371-snap-gene-0.11-mRNA-1"/>
    <property type="gene ID" value="maker-uti_cns_0003371-snap-gene-0.11"/>
</dbReference>
<keyword evidence="1" id="KW-1133">Transmembrane helix</keyword>
<evidence type="ECO:0000313" key="3">
    <source>
        <dbReference type="WBParaSite" id="maker-uti_cns_0003371-snap-gene-0.11-mRNA-1"/>
    </source>
</evidence>
<name>A0A1I8GWY4_9PLAT</name>
<evidence type="ECO:0000256" key="1">
    <source>
        <dbReference type="SAM" id="Phobius"/>
    </source>
</evidence>
<keyword evidence="1" id="KW-0472">Membrane</keyword>
<organism evidence="2 3">
    <name type="scientific">Macrostomum lignano</name>
    <dbReference type="NCBI Taxonomy" id="282301"/>
    <lineage>
        <taxon>Eukaryota</taxon>
        <taxon>Metazoa</taxon>
        <taxon>Spiralia</taxon>
        <taxon>Lophotrochozoa</taxon>
        <taxon>Platyhelminthes</taxon>
        <taxon>Rhabditophora</taxon>
        <taxon>Macrostomorpha</taxon>
        <taxon>Macrostomida</taxon>
        <taxon>Macrostomidae</taxon>
        <taxon>Macrostomum</taxon>
    </lineage>
</organism>
<proteinExistence type="predicted"/>
<keyword evidence="1" id="KW-0812">Transmembrane</keyword>
<dbReference type="AlphaFoldDB" id="A0A1I8GWY4"/>
<sequence length="150" mass="15941">QMTASRLYQKLYTGGLFSALALAIIACVTPGWGVNGRAVIAMALIGTICLSISLLANVLTMAVKSLNDSNVPSIISFSALALGAICMLIALCVFGDRLQVGGYSLWFLSGSGILAAETTLLGVIIAPPTLKKPERHVNSNSWFFCVFFYF</sequence>
<accession>A0A1I8GWY4</accession>
<feature type="transmembrane region" description="Helical" evidence="1">
    <location>
        <begin position="38"/>
        <end position="59"/>
    </location>
</feature>
<protein>
    <submittedName>
        <fullName evidence="3">DUF805 domain-containing protein</fullName>
    </submittedName>
</protein>
<evidence type="ECO:0000313" key="2">
    <source>
        <dbReference type="Proteomes" id="UP000095280"/>
    </source>
</evidence>
<feature type="transmembrane region" description="Helical" evidence="1">
    <location>
        <begin position="103"/>
        <end position="126"/>
    </location>
</feature>